<dbReference type="Gene3D" id="1.10.640.10">
    <property type="entry name" value="Haem peroxidase domain superfamily, animal type"/>
    <property type="match status" value="1"/>
</dbReference>
<keyword evidence="4" id="KW-0614">Plasmid</keyword>
<dbReference type="GO" id="GO:0020037">
    <property type="term" value="F:heme binding"/>
    <property type="evidence" value="ECO:0007669"/>
    <property type="project" value="InterPro"/>
</dbReference>
<keyword evidence="2" id="KW-0964">Secreted</keyword>
<organism evidence="4 5">
    <name type="scientific">Azospirillum argentinense</name>
    <dbReference type="NCBI Taxonomy" id="2970906"/>
    <lineage>
        <taxon>Bacteria</taxon>
        <taxon>Pseudomonadati</taxon>
        <taxon>Pseudomonadota</taxon>
        <taxon>Alphaproteobacteria</taxon>
        <taxon>Rhodospirillales</taxon>
        <taxon>Azospirillaceae</taxon>
        <taxon>Azospirillum</taxon>
    </lineage>
</organism>
<keyword evidence="4" id="KW-0575">Peroxidase</keyword>
<keyword evidence="3" id="KW-0325">Glycoprotein</keyword>
<proteinExistence type="predicted"/>
<dbReference type="PANTHER" id="PTHR11475">
    <property type="entry name" value="OXIDASE/PEROXIDASE"/>
    <property type="match status" value="1"/>
</dbReference>
<dbReference type="RefSeq" id="WP_103041663.1">
    <property type="nucleotide sequence ID" value="NZ_POWG01000064.1"/>
</dbReference>
<evidence type="ECO:0000313" key="5">
    <source>
        <dbReference type="Proteomes" id="UP000236268"/>
    </source>
</evidence>
<accession>A0A2K1FR70</accession>
<protein>
    <submittedName>
        <fullName evidence="4">Peroxidase</fullName>
    </submittedName>
</protein>
<keyword evidence="4" id="KW-0560">Oxidoreductase</keyword>
<dbReference type="InterPro" id="IPR010255">
    <property type="entry name" value="Haem_peroxidase_sf"/>
</dbReference>
<dbReference type="CDD" id="cd09819">
    <property type="entry name" value="An_peroxidase_bacterial_1"/>
    <property type="match status" value="1"/>
</dbReference>
<dbReference type="EMBL" id="POWG01000064">
    <property type="protein sequence ID" value="PNQ95038.1"/>
    <property type="molecule type" value="Genomic_DNA"/>
</dbReference>
<dbReference type="InterPro" id="IPR037120">
    <property type="entry name" value="Haem_peroxidase_sf_animal"/>
</dbReference>
<dbReference type="GO" id="GO:0005576">
    <property type="term" value="C:extracellular region"/>
    <property type="evidence" value="ECO:0007669"/>
    <property type="project" value="UniProtKB-SubCell"/>
</dbReference>
<dbReference type="AlphaFoldDB" id="A0A2K1FR70"/>
<dbReference type="PROSITE" id="PS50292">
    <property type="entry name" value="PEROXIDASE_3"/>
    <property type="match status" value="1"/>
</dbReference>
<evidence type="ECO:0000256" key="1">
    <source>
        <dbReference type="ARBA" id="ARBA00004613"/>
    </source>
</evidence>
<dbReference type="PANTHER" id="PTHR11475:SF4">
    <property type="entry name" value="CHORION PEROXIDASE"/>
    <property type="match status" value="1"/>
</dbReference>
<dbReference type="PRINTS" id="PR00457">
    <property type="entry name" value="ANPEROXIDASE"/>
</dbReference>
<evidence type="ECO:0000313" key="4">
    <source>
        <dbReference type="EMBL" id="PNQ95038.1"/>
    </source>
</evidence>
<dbReference type="GO" id="GO:0004601">
    <property type="term" value="F:peroxidase activity"/>
    <property type="evidence" value="ECO:0007669"/>
    <property type="project" value="UniProtKB-KW"/>
</dbReference>
<gene>
    <name evidence="4" type="ORF">C1S70_31015</name>
</gene>
<evidence type="ECO:0000256" key="3">
    <source>
        <dbReference type="ARBA" id="ARBA00023180"/>
    </source>
</evidence>
<dbReference type="Proteomes" id="UP000236268">
    <property type="component" value="Unassembled WGS sequence"/>
</dbReference>
<reference evidence="4 5" key="1">
    <citation type="submission" date="2018-01" db="EMBL/GenBank/DDBJ databases">
        <title>Whole genome sequence of Azospirillum brasilense REC3 isolated from strawberry roots.</title>
        <authorList>
            <person name="Fontana C.A."/>
            <person name="Salazar S.M."/>
            <person name="Bassi D."/>
            <person name="Puglisi E."/>
            <person name="Lovaisa N.C."/>
            <person name="Toffoli L.M."/>
            <person name="Pedraza R."/>
            <person name="Cocconcelli P.S."/>
        </authorList>
    </citation>
    <scope>NUCLEOTIDE SEQUENCE [LARGE SCALE GENOMIC DNA]</scope>
    <source>
        <strain evidence="4 5">REC3</strain>
        <plasmid evidence="4">p44unnamed</plasmid>
    </source>
</reference>
<sequence>MFRNLPVFEQSEKDLLTLADTMVQKLEKPIDKDLGAKDDDENLEIPAGYTYFGQFIDHDITFDPVSSLQRQSDPDGLVDFRTPRFDLDSIYGRGPADQPYLYADGLRFVLGDPVSTVPEQAGPDLPRNRLARAIVGDPRNDENLIVSQLHGLFLRFHNRVADDVERRWSGPERQAGKDDIFKETQRLVRWHYQWIVINDFLPRIVGGKLDGGQGRKIVADILNLEQFETGVDGKSEPMTVKTFRPRLFFYDLECPPFIPVEFSVAAYRFGHSMVRPSYFFNDFVRKQIADSRKGDEPFRTPIFSEDQNPATLSNLNGFRPLPPEWGFQWKFFFETADRAEGMPQPSYKIDAELVNPLSLLPDKVADNDHPFSLAHRNLLRGRALGLPSGERVARAMGVEPLSPEALKVSQPSLTGNTPLWYYILKEAEVLCGARHLGPVGGRIVAETFVGLLWGDPLSYLRVEPTWTPDLATGGNGFGMPELIAFTEDKA</sequence>
<dbReference type="SUPFAM" id="SSF48113">
    <property type="entry name" value="Heme-dependent peroxidases"/>
    <property type="match status" value="1"/>
</dbReference>
<dbReference type="GO" id="GO:0006979">
    <property type="term" value="P:response to oxidative stress"/>
    <property type="evidence" value="ECO:0007669"/>
    <property type="project" value="InterPro"/>
</dbReference>
<evidence type="ECO:0000256" key="2">
    <source>
        <dbReference type="ARBA" id="ARBA00022525"/>
    </source>
</evidence>
<dbReference type="InterPro" id="IPR019791">
    <property type="entry name" value="Haem_peroxidase_animal"/>
</dbReference>
<dbReference type="Pfam" id="PF03098">
    <property type="entry name" value="An_peroxidase"/>
    <property type="match status" value="1"/>
</dbReference>
<geneLocation type="plasmid" evidence="4">
    <name>p44unnamed</name>
</geneLocation>
<name>A0A2K1FR70_9PROT</name>
<comment type="subcellular location">
    <subcellularLocation>
        <location evidence="1">Secreted</location>
    </subcellularLocation>
</comment>
<comment type="caution">
    <text evidence="4">The sequence shown here is derived from an EMBL/GenBank/DDBJ whole genome shotgun (WGS) entry which is preliminary data.</text>
</comment>